<protein>
    <submittedName>
        <fullName evidence="4">Methionine aminopeptidase 2</fullName>
    </submittedName>
</protein>
<dbReference type="Proteomes" id="UP000762676">
    <property type="component" value="Unassembled WGS sequence"/>
</dbReference>
<gene>
    <name evidence="4" type="ORF">ElyMa_006283800</name>
</gene>
<dbReference type="Gene3D" id="3.90.230.10">
    <property type="entry name" value="Creatinase/methionine aminopeptidase superfamily"/>
    <property type="match status" value="1"/>
</dbReference>
<dbReference type="GO" id="GO:0005737">
    <property type="term" value="C:cytoplasm"/>
    <property type="evidence" value="ECO:0007669"/>
    <property type="project" value="TreeGrafter"/>
</dbReference>
<evidence type="ECO:0000256" key="2">
    <source>
        <dbReference type="ARBA" id="ARBA00022670"/>
    </source>
</evidence>
<dbReference type="GO" id="GO:0006508">
    <property type="term" value="P:proteolysis"/>
    <property type="evidence" value="ECO:0007669"/>
    <property type="project" value="UniProtKB-KW"/>
</dbReference>
<dbReference type="PANTHER" id="PTHR45777">
    <property type="entry name" value="METHIONINE AMINOPEPTIDASE 2"/>
    <property type="match status" value="1"/>
</dbReference>
<dbReference type="EMBL" id="BMAT01012639">
    <property type="protein sequence ID" value="GFR95886.1"/>
    <property type="molecule type" value="Genomic_DNA"/>
</dbReference>
<evidence type="ECO:0000256" key="1">
    <source>
        <dbReference type="ARBA" id="ARBA00022438"/>
    </source>
</evidence>
<dbReference type="PANTHER" id="PTHR45777:SF2">
    <property type="entry name" value="METHIONINE AMINOPEPTIDASE 2"/>
    <property type="match status" value="1"/>
</dbReference>
<name>A0AAV4HGL8_9GAST</name>
<keyword evidence="3" id="KW-0378">Hydrolase</keyword>
<reference evidence="4 5" key="1">
    <citation type="journal article" date="2021" name="Elife">
        <title>Chloroplast acquisition without the gene transfer in kleptoplastic sea slugs, Plakobranchus ocellatus.</title>
        <authorList>
            <person name="Maeda T."/>
            <person name="Takahashi S."/>
            <person name="Yoshida T."/>
            <person name="Shimamura S."/>
            <person name="Takaki Y."/>
            <person name="Nagai Y."/>
            <person name="Toyoda A."/>
            <person name="Suzuki Y."/>
            <person name="Arimoto A."/>
            <person name="Ishii H."/>
            <person name="Satoh N."/>
            <person name="Nishiyama T."/>
            <person name="Hasebe M."/>
            <person name="Maruyama T."/>
            <person name="Minagawa J."/>
            <person name="Obokata J."/>
            <person name="Shigenobu S."/>
        </authorList>
    </citation>
    <scope>NUCLEOTIDE SEQUENCE [LARGE SCALE GENOMIC DNA]</scope>
</reference>
<comment type="caution">
    <text evidence="4">The sequence shown here is derived from an EMBL/GenBank/DDBJ whole genome shotgun (WGS) entry which is preliminary data.</text>
</comment>
<dbReference type="InterPro" id="IPR050247">
    <property type="entry name" value="Met_Aminopeptidase_Type2"/>
</dbReference>
<proteinExistence type="predicted"/>
<evidence type="ECO:0000313" key="4">
    <source>
        <dbReference type="EMBL" id="GFR95886.1"/>
    </source>
</evidence>
<evidence type="ECO:0000313" key="5">
    <source>
        <dbReference type="Proteomes" id="UP000762676"/>
    </source>
</evidence>
<sequence>MAHIKLVVGNARKKAFTCHQVKRASAAHVSQPPFLKKNAKQGFFPLKLQTSIVALGGGGAGGSSKQQTVPPSIPIIELYNEGEYPVGEICDYPPVNDGRTAKNRTITEEMKVMDESQSHLYEDMRIAAEAHRQVCFIFYHTWS</sequence>
<dbReference type="GO" id="GO:0008235">
    <property type="term" value="F:metalloexopeptidase activity"/>
    <property type="evidence" value="ECO:0007669"/>
    <property type="project" value="TreeGrafter"/>
</dbReference>
<organism evidence="4 5">
    <name type="scientific">Elysia marginata</name>
    <dbReference type="NCBI Taxonomy" id="1093978"/>
    <lineage>
        <taxon>Eukaryota</taxon>
        <taxon>Metazoa</taxon>
        <taxon>Spiralia</taxon>
        <taxon>Lophotrochozoa</taxon>
        <taxon>Mollusca</taxon>
        <taxon>Gastropoda</taxon>
        <taxon>Heterobranchia</taxon>
        <taxon>Euthyneura</taxon>
        <taxon>Panpulmonata</taxon>
        <taxon>Sacoglossa</taxon>
        <taxon>Placobranchoidea</taxon>
        <taxon>Plakobranchidae</taxon>
        <taxon>Elysia</taxon>
    </lineage>
</organism>
<evidence type="ECO:0000256" key="3">
    <source>
        <dbReference type="ARBA" id="ARBA00022801"/>
    </source>
</evidence>
<keyword evidence="1 4" id="KW-0031">Aminopeptidase</keyword>
<dbReference type="GO" id="GO:0004177">
    <property type="term" value="F:aminopeptidase activity"/>
    <property type="evidence" value="ECO:0007669"/>
    <property type="project" value="UniProtKB-KW"/>
</dbReference>
<accession>A0AAV4HGL8</accession>
<dbReference type="AlphaFoldDB" id="A0AAV4HGL8"/>
<keyword evidence="5" id="KW-1185">Reference proteome</keyword>
<dbReference type="InterPro" id="IPR036005">
    <property type="entry name" value="Creatinase/aminopeptidase-like"/>
</dbReference>
<keyword evidence="2" id="KW-0645">Protease</keyword>